<dbReference type="InterPro" id="IPR000523">
    <property type="entry name" value="Mg_chelatse_chII-like_cat_dom"/>
</dbReference>
<dbReference type="Gene3D" id="3.40.50.300">
    <property type="entry name" value="P-loop containing nucleotide triphosphate hydrolases"/>
    <property type="match status" value="1"/>
</dbReference>
<dbReference type="Gene3D" id="3.30.230.10">
    <property type="match status" value="1"/>
</dbReference>
<organism evidence="5 6">
    <name type="scientific">Taurinivorans muris</name>
    <dbReference type="NCBI Taxonomy" id="2787751"/>
    <lineage>
        <taxon>Bacteria</taxon>
        <taxon>Pseudomonadati</taxon>
        <taxon>Thermodesulfobacteriota</taxon>
        <taxon>Desulfovibrionia</taxon>
        <taxon>Desulfovibrionales</taxon>
        <taxon>Desulfovibrionaceae</taxon>
        <taxon>Taurinivorans</taxon>
    </lineage>
</organism>
<accession>A0ABY5Y047</accession>
<dbReference type="InterPro" id="IPR025158">
    <property type="entry name" value="Mg_chelat-rel_C"/>
</dbReference>
<dbReference type="SUPFAM" id="SSF54211">
    <property type="entry name" value="Ribosomal protein S5 domain 2-like"/>
    <property type="match status" value="1"/>
</dbReference>
<dbReference type="PANTHER" id="PTHR32039">
    <property type="entry name" value="MAGNESIUM-CHELATASE SUBUNIT CHLI"/>
    <property type="match status" value="1"/>
</dbReference>
<dbReference type="InterPro" id="IPR014721">
    <property type="entry name" value="Ribsml_uS5_D2-typ_fold_subgr"/>
</dbReference>
<sequence>MIARLVCGALQGIEAYKVELEIDYTKAGMPAFVMVGLAEGAVKEAKERVFTAIRACAFKLAPAKITVNLAPADRKKAGTAYDLPLAIGLLTASQNIHPSLNTEKIFFAAELSLNGTLRPVSGILPLALLARSLHMDAMIVARENAGEAGIVDGLTVYGLDTLMDVLDFICEKACFEPVRHKQGEECRSYDMDFSEVKGQEEAKLAIEIAAAGGHNLLFIGSPGSGKTMLAKRIPTILPSLTFEEALEVTTIYSVSNKLTAKGLVTARPFRSPHHTVSEIALIGGGSYPKPGEVSLAHRGVLFLDELPEFSRSSLEVLRQPLEDGFVSISRSAQSLTYPASCMLIAAMNPCPCGYYGDKKHECTCSSQQLARYRAKLSGPLLDRIDLHIEVPSVQFEDFHTDFKGKDSAGMKLRVENARKIQKERYKGTACLTNADLSGAMLEKYCFLEQKERDFLGKAVDRLALSARSFTRILKVARTVADLEEQEKIAVSHIALAIQCRALDRTMKNQGGIA</sequence>
<keyword evidence="3" id="KW-0067">ATP-binding</keyword>
<evidence type="ECO:0000259" key="4">
    <source>
        <dbReference type="PROSITE" id="PS50051"/>
    </source>
</evidence>
<evidence type="ECO:0000256" key="2">
    <source>
        <dbReference type="ARBA" id="ARBA00022741"/>
    </source>
</evidence>
<dbReference type="PROSITE" id="PS50051">
    <property type="entry name" value="MCM_2"/>
    <property type="match status" value="1"/>
</dbReference>
<dbReference type="SMART" id="SM00382">
    <property type="entry name" value="AAA"/>
    <property type="match status" value="1"/>
</dbReference>
<dbReference type="InterPro" id="IPR003593">
    <property type="entry name" value="AAA+_ATPase"/>
</dbReference>
<dbReference type="InterPro" id="IPR027417">
    <property type="entry name" value="P-loop_NTPase"/>
</dbReference>
<dbReference type="Pfam" id="PF13541">
    <property type="entry name" value="ChlI"/>
    <property type="match status" value="1"/>
</dbReference>
<dbReference type="InterPro" id="IPR045006">
    <property type="entry name" value="CHLI-like"/>
</dbReference>
<dbReference type="Pfam" id="PF13335">
    <property type="entry name" value="Mg_chelatase_C"/>
    <property type="match status" value="1"/>
</dbReference>
<dbReference type="EMBL" id="CP065938">
    <property type="protein sequence ID" value="UWX05523.1"/>
    <property type="molecule type" value="Genomic_DNA"/>
</dbReference>
<feature type="domain" description="MCM C-terminal AAA(+) ATPase" evidence="4">
    <location>
        <begin position="291"/>
        <end position="386"/>
    </location>
</feature>
<dbReference type="RefSeq" id="WP_334315106.1">
    <property type="nucleotide sequence ID" value="NZ_CP065938.1"/>
</dbReference>
<comment type="similarity">
    <text evidence="1">Belongs to the Mg-chelatase subunits D/I family. ComM subfamily.</text>
</comment>
<dbReference type="PRINTS" id="PR01657">
    <property type="entry name" value="MCMFAMILY"/>
</dbReference>
<evidence type="ECO:0000256" key="1">
    <source>
        <dbReference type="ARBA" id="ARBA00006354"/>
    </source>
</evidence>
<evidence type="ECO:0000313" key="5">
    <source>
        <dbReference type="EMBL" id="UWX05523.1"/>
    </source>
</evidence>
<evidence type="ECO:0000256" key="3">
    <source>
        <dbReference type="ARBA" id="ARBA00022840"/>
    </source>
</evidence>
<dbReference type="NCBIfam" id="TIGR00368">
    <property type="entry name" value="YifB family Mg chelatase-like AAA ATPase"/>
    <property type="match status" value="1"/>
</dbReference>
<dbReference type="InterPro" id="IPR001208">
    <property type="entry name" value="MCM_dom"/>
</dbReference>
<dbReference type="Proteomes" id="UP001058120">
    <property type="component" value="Chromosome"/>
</dbReference>
<keyword evidence="6" id="KW-1185">Reference proteome</keyword>
<keyword evidence="2" id="KW-0547">Nucleotide-binding</keyword>
<dbReference type="SUPFAM" id="SSF52540">
    <property type="entry name" value="P-loop containing nucleoside triphosphate hydrolases"/>
    <property type="match status" value="1"/>
</dbReference>
<reference evidence="5" key="1">
    <citation type="submission" date="2020-12" db="EMBL/GenBank/DDBJ databases">
        <title>Taurinivorans muris gen. nov., sp. nov., fundamental and realized metabolic niche of a ubiquitous sulfidogenic bacterium in the murine intestine.</title>
        <authorList>
            <person name="Ye H."/>
            <person name="Hanson B.T."/>
            <person name="Loy A."/>
        </authorList>
    </citation>
    <scope>NUCLEOTIDE SEQUENCE</scope>
    <source>
        <strain evidence="5">LT0009</strain>
    </source>
</reference>
<dbReference type="InterPro" id="IPR020568">
    <property type="entry name" value="Ribosomal_Su5_D2-typ_SF"/>
</dbReference>
<dbReference type="Pfam" id="PF01078">
    <property type="entry name" value="Mg_chelatase"/>
    <property type="match status" value="1"/>
</dbReference>
<gene>
    <name evidence="5" type="ORF">JBF11_08760</name>
</gene>
<protein>
    <submittedName>
        <fullName evidence="5">YifB family Mg chelatase-like AAA ATPase</fullName>
    </submittedName>
</protein>
<dbReference type="InterPro" id="IPR004482">
    <property type="entry name" value="Mg_chelat-rel"/>
</dbReference>
<proteinExistence type="inferred from homology"/>
<dbReference type="PANTHER" id="PTHR32039:SF7">
    <property type="entry name" value="COMPETENCE PROTEIN COMM"/>
    <property type="match status" value="1"/>
</dbReference>
<name>A0ABY5Y047_9BACT</name>
<evidence type="ECO:0000313" key="6">
    <source>
        <dbReference type="Proteomes" id="UP001058120"/>
    </source>
</evidence>